<dbReference type="PANTHER" id="PTHR30015">
    <property type="entry name" value="MRR RESTRICTION SYSTEM PROTEIN"/>
    <property type="match status" value="1"/>
</dbReference>
<feature type="domain" description="Restriction system protein Mrr-like N-terminal" evidence="3">
    <location>
        <begin position="11"/>
        <end position="95"/>
    </location>
</feature>
<reference evidence="4 5" key="1">
    <citation type="submission" date="2015-10" db="EMBL/GenBank/DDBJ databases">
        <authorList>
            <person name="Gilbert D.G."/>
        </authorList>
    </citation>
    <scope>NUCLEOTIDE SEQUENCE [LARGE SCALE GENOMIC DNA]</scope>
    <source>
        <strain evidence="4 5">NRRL B-16712</strain>
    </source>
</reference>
<evidence type="ECO:0000256" key="1">
    <source>
        <dbReference type="SAM" id="MobiDB-lite"/>
    </source>
</evidence>
<sequence>MAVIDLPRPSELLVPTLRAMRELGGSASINEIVETVVQREGFSDQQQSQLHNQGPQTEVGYRLAWTRTRLKLMGLLTNSSRGVWALTDEGAALVNDSALPDELQRERIHDRWIAYVGELRAGPGKRRTLGDDDAEPITPEESDEASEVRGWKEHLLHELMAMTPDGFERLAQRLLREANFDSVAVTGKSGDGGIDGLGVYRLGLVSFPIFFQCKRYQGTVGSGAVRDFRGAMAGRGDKGLLITTGSFSADATKEANRAGAQPIDLIDGDHLCDLLKTYELGIRVETRTVEDVTVQPGFFADM</sequence>
<comment type="caution">
    <text evidence="4">The sequence shown here is derived from an EMBL/GenBank/DDBJ whole genome shotgun (WGS) entry which is preliminary data.</text>
</comment>
<accession>A0A101JR11</accession>
<dbReference type="InterPro" id="IPR011856">
    <property type="entry name" value="tRNA_endonuc-like_dom_sf"/>
</dbReference>
<dbReference type="SUPFAM" id="SSF52980">
    <property type="entry name" value="Restriction endonuclease-like"/>
    <property type="match status" value="1"/>
</dbReference>
<keyword evidence="5" id="KW-1185">Reference proteome</keyword>
<dbReference type="OrthoDB" id="9803736at2"/>
<dbReference type="EMBL" id="LLZH01000212">
    <property type="protein sequence ID" value="KUL31440.1"/>
    <property type="molecule type" value="Genomic_DNA"/>
</dbReference>
<dbReference type="InterPro" id="IPR025745">
    <property type="entry name" value="Mrr-like_N_dom"/>
</dbReference>
<evidence type="ECO:0000259" key="2">
    <source>
        <dbReference type="Pfam" id="PF04471"/>
    </source>
</evidence>
<dbReference type="GO" id="GO:0009307">
    <property type="term" value="P:DNA restriction-modification system"/>
    <property type="evidence" value="ECO:0007669"/>
    <property type="project" value="InterPro"/>
</dbReference>
<keyword evidence="4" id="KW-0255">Endonuclease</keyword>
<keyword evidence="4" id="KW-0540">Nuclease</keyword>
<feature type="compositionally biased region" description="Acidic residues" evidence="1">
    <location>
        <begin position="131"/>
        <end position="145"/>
    </location>
</feature>
<dbReference type="PANTHER" id="PTHR30015:SF7">
    <property type="entry name" value="TYPE IV METHYL-DIRECTED RESTRICTION ENZYME ECOKMRR"/>
    <property type="match status" value="1"/>
</dbReference>
<dbReference type="InterPro" id="IPR007560">
    <property type="entry name" value="Restrct_endonuc_IV_Mrr"/>
</dbReference>
<evidence type="ECO:0000313" key="5">
    <source>
        <dbReference type="Proteomes" id="UP000053244"/>
    </source>
</evidence>
<dbReference type="Pfam" id="PF04471">
    <property type="entry name" value="Mrr_cat"/>
    <property type="match status" value="1"/>
</dbReference>
<feature type="region of interest" description="Disordered" evidence="1">
    <location>
        <begin position="124"/>
        <end position="146"/>
    </location>
</feature>
<dbReference type="Gene3D" id="3.40.1350.10">
    <property type="match status" value="1"/>
</dbReference>
<dbReference type="Proteomes" id="UP000053244">
    <property type="component" value="Unassembled WGS sequence"/>
</dbReference>
<dbReference type="GO" id="GO:0003677">
    <property type="term" value="F:DNA binding"/>
    <property type="evidence" value="ECO:0007669"/>
    <property type="project" value="InterPro"/>
</dbReference>
<evidence type="ECO:0000313" key="4">
    <source>
        <dbReference type="EMBL" id="KUL31440.1"/>
    </source>
</evidence>
<name>A0A101JR11_9ACTN</name>
<keyword evidence="4" id="KW-0378">Hydrolase</keyword>
<dbReference type="InterPro" id="IPR052906">
    <property type="entry name" value="Type_IV_Methyl-Rstrct_Enzyme"/>
</dbReference>
<dbReference type="Pfam" id="PF14338">
    <property type="entry name" value="Mrr_N"/>
    <property type="match status" value="1"/>
</dbReference>
<organism evidence="4 5">
    <name type="scientific">Actinoplanes awajinensis subsp. mycoplanecinus</name>
    <dbReference type="NCBI Taxonomy" id="135947"/>
    <lineage>
        <taxon>Bacteria</taxon>
        <taxon>Bacillati</taxon>
        <taxon>Actinomycetota</taxon>
        <taxon>Actinomycetes</taxon>
        <taxon>Micromonosporales</taxon>
        <taxon>Micromonosporaceae</taxon>
        <taxon>Actinoplanes</taxon>
    </lineage>
</organism>
<feature type="domain" description="Restriction endonuclease type IV Mrr" evidence="2">
    <location>
        <begin position="160"/>
        <end position="275"/>
    </location>
</feature>
<protein>
    <submittedName>
        <fullName evidence="4">Restriction endonuclease</fullName>
    </submittedName>
</protein>
<dbReference type="InterPro" id="IPR011335">
    <property type="entry name" value="Restrct_endonuc-II-like"/>
</dbReference>
<dbReference type="RefSeq" id="WP_067694352.1">
    <property type="nucleotide sequence ID" value="NZ_LLZH01000212.1"/>
</dbReference>
<dbReference type="AlphaFoldDB" id="A0A101JR11"/>
<evidence type="ECO:0000259" key="3">
    <source>
        <dbReference type="Pfam" id="PF14338"/>
    </source>
</evidence>
<dbReference type="GO" id="GO:0015666">
    <property type="term" value="F:restriction endodeoxyribonuclease activity"/>
    <property type="evidence" value="ECO:0007669"/>
    <property type="project" value="TreeGrafter"/>
</dbReference>
<gene>
    <name evidence="4" type="ORF">ADL15_22155</name>
</gene>
<proteinExistence type="predicted"/>